<evidence type="ECO:0000313" key="12">
    <source>
        <dbReference type="Proteomes" id="UP000694564"/>
    </source>
</evidence>
<dbReference type="SUPFAM" id="SSF49764">
    <property type="entry name" value="HSP20-like chaperones"/>
    <property type="match status" value="1"/>
</dbReference>
<evidence type="ECO:0000256" key="5">
    <source>
        <dbReference type="ARBA" id="ARBA00023242"/>
    </source>
</evidence>
<dbReference type="PANTHER" id="PTHR47896:SF1">
    <property type="entry name" value="HEAT SHOCK PROTEIN BETA-9"/>
    <property type="match status" value="1"/>
</dbReference>
<evidence type="ECO:0000256" key="8">
    <source>
        <dbReference type="RuleBase" id="RU003616"/>
    </source>
</evidence>
<dbReference type="FunFam" id="2.60.40.790:FF:000063">
    <property type="entry name" value="Heat shock protein beta-9"/>
    <property type="match status" value="1"/>
</dbReference>
<evidence type="ECO:0000256" key="9">
    <source>
        <dbReference type="SAM" id="MobiDB-lite"/>
    </source>
</evidence>
<dbReference type="InterPro" id="IPR002068">
    <property type="entry name" value="A-crystallin/Hsp20_dom"/>
</dbReference>
<protein>
    <recommendedName>
        <fullName evidence="6">Heat shock protein beta-9</fullName>
    </recommendedName>
</protein>
<dbReference type="Gene3D" id="2.60.40.790">
    <property type="match status" value="1"/>
</dbReference>
<reference evidence="11" key="2">
    <citation type="submission" date="2025-09" db="UniProtKB">
        <authorList>
            <consortium name="Ensembl"/>
        </authorList>
    </citation>
    <scope>IDENTIFICATION</scope>
</reference>
<comment type="similarity">
    <text evidence="7 8">Belongs to the small heat shock protein (HSP20) family.</text>
</comment>
<keyword evidence="4" id="KW-0346">Stress response</keyword>
<dbReference type="GO" id="GO:0005654">
    <property type="term" value="C:nucleoplasm"/>
    <property type="evidence" value="ECO:0007669"/>
    <property type="project" value="Ensembl"/>
</dbReference>
<feature type="region of interest" description="Disordered" evidence="9">
    <location>
        <begin position="133"/>
        <end position="158"/>
    </location>
</feature>
<sequence length="158" mass="17227">MQQVSNSFSSQSRVAPQCTSVALAERNQVSTLPVRLLRDDQVAVQGSDHAKSFQMKMDAHGFAPEELVVQVDGRSLMVTGQRQIESSDPVGGGYRLEQKVHRQMQLPPGLDPTAMTCCLTPSGQLWVRGQTRVRHPPEAQTGSSSRRSRGSKKGSNLA</sequence>
<keyword evidence="5" id="KW-0539">Nucleus</keyword>
<comment type="subcellular location">
    <subcellularLocation>
        <location evidence="2">Cytoplasm</location>
    </subcellularLocation>
    <subcellularLocation>
        <location evidence="1">Nucleus</location>
    </subcellularLocation>
</comment>
<dbReference type="InterPro" id="IPR042940">
    <property type="entry name" value="HSPB9"/>
</dbReference>
<feature type="domain" description="SHSP" evidence="10">
    <location>
        <begin position="35"/>
        <end position="147"/>
    </location>
</feature>
<evidence type="ECO:0000256" key="1">
    <source>
        <dbReference type="ARBA" id="ARBA00004123"/>
    </source>
</evidence>
<gene>
    <name evidence="11" type="primary">HSPB9</name>
</gene>
<dbReference type="AlphaFoldDB" id="A0A8D2AI33"/>
<evidence type="ECO:0000256" key="2">
    <source>
        <dbReference type="ARBA" id="ARBA00004496"/>
    </source>
</evidence>
<keyword evidence="12" id="KW-1185">Reference proteome</keyword>
<evidence type="ECO:0000256" key="7">
    <source>
        <dbReference type="PROSITE-ProRule" id="PRU00285"/>
    </source>
</evidence>
<dbReference type="CDD" id="cd06481">
    <property type="entry name" value="ACD_HspB9_like"/>
    <property type="match status" value="1"/>
</dbReference>
<dbReference type="Ensembl" id="ENSSVLT00005000345.1">
    <property type="protein sequence ID" value="ENSSVLP00005000296.1"/>
    <property type="gene ID" value="ENSSVLG00005000293.1"/>
</dbReference>
<evidence type="ECO:0000256" key="6">
    <source>
        <dbReference type="ARBA" id="ARBA00073536"/>
    </source>
</evidence>
<dbReference type="PROSITE" id="PS01031">
    <property type="entry name" value="SHSP"/>
    <property type="match status" value="1"/>
</dbReference>
<evidence type="ECO:0000256" key="3">
    <source>
        <dbReference type="ARBA" id="ARBA00022490"/>
    </source>
</evidence>
<dbReference type="Proteomes" id="UP000694564">
    <property type="component" value="Chromosome 3"/>
</dbReference>
<evidence type="ECO:0000256" key="4">
    <source>
        <dbReference type="ARBA" id="ARBA00023016"/>
    </source>
</evidence>
<proteinExistence type="inferred from homology"/>
<evidence type="ECO:0000313" key="11">
    <source>
        <dbReference type="Ensembl" id="ENSSVLP00005000296.1"/>
    </source>
</evidence>
<accession>A0A8D2AI33</accession>
<dbReference type="InterPro" id="IPR008978">
    <property type="entry name" value="HSP20-like_chaperone"/>
</dbReference>
<reference evidence="11" key="1">
    <citation type="submission" date="2025-08" db="UniProtKB">
        <authorList>
            <consortium name="Ensembl"/>
        </authorList>
    </citation>
    <scope>IDENTIFICATION</scope>
</reference>
<dbReference type="Pfam" id="PF00011">
    <property type="entry name" value="HSP20"/>
    <property type="match status" value="1"/>
</dbReference>
<keyword evidence="3" id="KW-0963">Cytoplasm</keyword>
<dbReference type="GeneTree" id="ENSGT00510000049735"/>
<dbReference type="GO" id="GO:0005829">
    <property type="term" value="C:cytosol"/>
    <property type="evidence" value="ECO:0007669"/>
    <property type="project" value="Ensembl"/>
</dbReference>
<name>A0A8D2AI33_SCIVU</name>
<organism evidence="11 12">
    <name type="scientific">Sciurus vulgaris</name>
    <name type="common">Eurasian red squirrel</name>
    <dbReference type="NCBI Taxonomy" id="55149"/>
    <lineage>
        <taxon>Eukaryota</taxon>
        <taxon>Metazoa</taxon>
        <taxon>Chordata</taxon>
        <taxon>Craniata</taxon>
        <taxon>Vertebrata</taxon>
        <taxon>Euteleostomi</taxon>
        <taxon>Mammalia</taxon>
        <taxon>Eutheria</taxon>
        <taxon>Euarchontoglires</taxon>
        <taxon>Glires</taxon>
        <taxon>Rodentia</taxon>
        <taxon>Sciuromorpha</taxon>
        <taxon>Sciuridae</taxon>
        <taxon>Sciurinae</taxon>
        <taxon>Sciurini</taxon>
        <taxon>Sciurus</taxon>
    </lineage>
</organism>
<dbReference type="OrthoDB" id="8946669at2759"/>
<evidence type="ECO:0000259" key="10">
    <source>
        <dbReference type="PROSITE" id="PS01031"/>
    </source>
</evidence>
<dbReference type="PANTHER" id="PTHR47896">
    <property type="entry name" value="HEAT SHOCK PROTEIN BETA-9"/>
    <property type="match status" value="1"/>
</dbReference>